<dbReference type="EMBL" id="MCFA01000023">
    <property type="protein sequence ID" value="ORY15682.1"/>
    <property type="molecule type" value="Genomic_DNA"/>
</dbReference>
<dbReference type="Pfam" id="PF00294">
    <property type="entry name" value="PfkB"/>
    <property type="match status" value="1"/>
</dbReference>
<evidence type="ECO:0000259" key="1">
    <source>
        <dbReference type="Pfam" id="PF00294"/>
    </source>
</evidence>
<evidence type="ECO:0000313" key="3">
    <source>
        <dbReference type="Proteomes" id="UP000193144"/>
    </source>
</evidence>
<comment type="caution">
    <text evidence="2">The sequence shown here is derived from an EMBL/GenBank/DDBJ whole genome shotgun (WGS) entry which is preliminary data.</text>
</comment>
<evidence type="ECO:0000313" key="2">
    <source>
        <dbReference type="EMBL" id="ORY15682.1"/>
    </source>
</evidence>
<feature type="domain" description="Carbohydrate kinase PfkB" evidence="1">
    <location>
        <begin position="136"/>
        <end position="308"/>
    </location>
</feature>
<organism evidence="2 3">
    <name type="scientific">Clohesyomyces aquaticus</name>
    <dbReference type="NCBI Taxonomy" id="1231657"/>
    <lineage>
        <taxon>Eukaryota</taxon>
        <taxon>Fungi</taxon>
        <taxon>Dikarya</taxon>
        <taxon>Ascomycota</taxon>
        <taxon>Pezizomycotina</taxon>
        <taxon>Dothideomycetes</taxon>
        <taxon>Pleosporomycetidae</taxon>
        <taxon>Pleosporales</taxon>
        <taxon>Lindgomycetaceae</taxon>
        <taxon>Clohesyomyces</taxon>
    </lineage>
</organism>
<dbReference type="Gene3D" id="3.40.1190.20">
    <property type="match status" value="1"/>
</dbReference>
<dbReference type="InterPro" id="IPR011611">
    <property type="entry name" value="PfkB_dom"/>
</dbReference>
<keyword evidence="3" id="KW-1185">Reference proteome</keyword>
<dbReference type="InterPro" id="IPR029056">
    <property type="entry name" value="Ribokinase-like"/>
</dbReference>
<dbReference type="PANTHER" id="PTHR47098">
    <property type="entry name" value="PROTEIN MAK32"/>
    <property type="match status" value="1"/>
</dbReference>
<protein>
    <submittedName>
        <fullName evidence="2">PfkB family kinase</fullName>
    </submittedName>
</protein>
<dbReference type="STRING" id="1231657.A0A1Y1ZZJ1"/>
<accession>A0A1Y1ZZJ1</accession>
<keyword evidence="2" id="KW-0808">Transferase</keyword>
<dbReference type="OrthoDB" id="497927at2759"/>
<gene>
    <name evidence="2" type="ORF">BCR34DRAFT_558321</name>
</gene>
<dbReference type="GO" id="GO:0016301">
    <property type="term" value="F:kinase activity"/>
    <property type="evidence" value="ECO:0007669"/>
    <property type="project" value="UniProtKB-KW"/>
</dbReference>
<dbReference type="Proteomes" id="UP000193144">
    <property type="component" value="Unassembled WGS sequence"/>
</dbReference>
<dbReference type="SUPFAM" id="SSF53613">
    <property type="entry name" value="Ribokinase-like"/>
    <property type="match status" value="1"/>
</dbReference>
<reference evidence="2 3" key="1">
    <citation type="submission" date="2016-07" db="EMBL/GenBank/DDBJ databases">
        <title>Pervasive Adenine N6-methylation of Active Genes in Fungi.</title>
        <authorList>
            <consortium name="DOE Joint Genome Institute"/>
            <person name="Mondo S.J."/>
            <person name="Dannebaum R.O."/>
            <person name="Kuo R.C."/>
            <person name="Labutti K."/>
            <person name="Haridas S."/>
            <person name="Kuo A."/>
            <person name="Salamov A."/>
            <person name="Ahrendt S.R."/>
            <person name="Lipzen A."/>
            <person name="Sullivan W."/>
            <person name="Andreopoulos W.B."/>
            <person name="Clum A."/>
            <person name="Lindquist E."/>
            <person name="Daum C."/>
            <person name="Ramamoorthy G.K."/>
            <person name="Gryganskyi A."/>
            <person name="Culley D."/>
            <person name="Magnuson J.K."/>
            <person name="James T.Y."/>
            <person name="O'Malley M.A."/>
            <person name="Stajich J.E."/>
            <person name="Spatafora J.W."/>
            <person name="Visel A."/>
            <person name="Grigoriev I.V."/>
        </authorList>
    </citation>
    <scope>NUCLEOTIDE SEQUENCE [LARGE SCALE GENOMIC DNA]</scope>
    <source>
        <strain evidence="2 3">CBS 115471</strain>
    </source>
</reference>
<name>A0A1Y1ZZJ1_9PLEO</name>
<dbReference type="AlphaFoldDB" id="A0A1Y1ZZJ1"/>
<sequence>MEKTIPDISCVSLGMVILDDIQFPNKPTLTNVTGGSSSYVTLGNRLFAPHPAKVGCIILAGEDFPQAVEEELRSWSITLILKMQENVRSSRGLLEYEDNTFGPKKFRYTTTPIKILPTDLASTPLLGAKAIHLFATPEEILNQVPEILHLRKVHGILELPLLVWEPFPASCNIENRHSFPDACKLVDVFSPNHLEVTAIFTNKRSDVFEQSKLESYANEFLTSGVGPQGRGTIIIRAAEHGALTANLSTRATWLPSYYKKDHEKIVDPTGAGNSFIGGYMAGWQSTGDVIKATCYGHVAASFALEQIGLPKYGKEGSLEVWHGTSAEDRLKEYMARLEGAGVKSESFV</sequence>
<dbReference type="PANTHER" id="PTHR47098:SF1">
    <property type="entry name" value="PFKB FAMILY CARBOHYDRATE KINASE SUPERFAMILY (AFU_ORTHOLOGUE AFUA_4G09500)"/>
    <property type="match status" value="1"/>
</dbReference>
<proteinExistence type="predicted"/>
<keyword evidence="2" id="KW-0418">Kinase</keyword>